<feature type="transmembrane region" description="Helical" evidence="9">
    <location>
        <begin position="447"/>
        <end position="467"/>
    </location>
</feature>
<name>A0A7K6XFC9_9PASE</name>
<evidence type="ECO:0000259" key="10">
    <source>
        <dbReference type="PROSITE" id="PS50850"/>
    </source>
</evidence>
<dbReference type="NCBIfam" id="TIGR00880">
    <property type="entry name" value="2_A_01_02"/>
    <property type="match status" value="1"/>
</dbReference>
<keyword evidence="3" id="KW-0813">Transport</keyword>
<evidence type="ECO:0000256" key="1">
    <source>
        <dbReference type="ARBA" id="ARBA00004141"/>
    </source>
</evidence>
<evidence type="ECO:0000256" key="5">
    <source>
        <dbReference type="ARBA" id="ARBA00022775"/>
    </source>
</evidence>
<dbReference type="GO" id="GO:0043195">
    <property type="term" value="C:terminal bouton"/>
    <property type="evidence" value="ECO:0007669"/>
    <property type="project" value="TreeGrafter"/>
</dbReference>
<feature type="transmembrane region" description="Helical" evidence="9">
    <location>
        <begin position="336"/>
        <end position="356"/>
    </location>
</feature>
<dbReference type="InterPro" id="IPR036259">
    <property type="entry name" value="MFS_trans_sf"/>
</dbReference>
<feature type="transmembrane region" description="Helical" evidence="9">
    <location>
        <begin position="254"/>
        <end position="275"/>
    </location>
</feature>
<evidence type="ECO:0000256" key="6">
    <source>
        <dbReference type="ARBA" id="ARBA00022989"/>
    </source>
</evidence>
<keyword evidence="7 9" id="KW-0472">Membrane</keyword>
<dbReference type="PROSITE" id="PS50850">
    <property type="entry name" value="MFS"/>
    <property type="match status" value="1"/>
</dbReference>
<dbReference type="PANTHER" id="PTHR23506:SF31">
    <property type="entry name" value="CHROMAFFIN GRANULE AMINE TRANSPORTER"/>
    <property type="match status" value="1"/>
</dbReference>
<feature type="transmembrane region" description="Helical" evidence="9">
    <location>
        <begin position="296"/>
        <end position="316"/>
    </location>
</feature>
<dbReference type="InterPro" id="IPR011701">
    <property type="entry name" value="MFS"/>
</dbReference>
<feature type="transmembrane region" description="Helical" evidence="9">
    <location>
        <begin position="199"/>
        <end position="216"/>
    </location>
</feature>
<sequence>MSPAMSPAMSQRWLATGRASPRLVLVVVFVALLLDNILLTVVVPIVPTFLYTTEYEGAESSVSPAPPEPAPAAPRAPPFSSVLSYFDNTTVPVRGFSSAAEPPNGTGSRHPSRAPPAPGRSCLQGGEFLAQENTRVGLLFASKALVQLLVNPWVGVLTNRIGYHIPMFLGFTIMFLSKVMFAFSGTYTLLFIARALQGIGSSFSSVAGLGLLASVYPDDSERGSAMGIALGGLALGVLIGAPFGSIMYEFVGKASPFLVLAFLALLDGALQLCILQPSRISPESTKATPVPTLLRDPYILVAAGALCFSNMSVAMLEPTLPIWMLQTMCSPQWHLGMAFLPASISYLIGTNLFGILANRMGWLCSMIGMAVVGISLLCVPLATNIYGLIGPNAGLGFAIGKLGVLRLLRGSSRGAAGTEEPLVPRAGMVDSSMMPIMAYLVDLRHSSAYGTVYAIADVAFCVGFAIGPSTGGAIVQALGFPWLMVIVGVLNVAYAPLCWLLRSPPATEEKMAILSQECPMQPKSYTPKEAQREFPLTEESDGEAENRE</sequence>
<keyword evidence="4 9" id="KW-0812">Transmembrane</keyword>
<feature type="compositionally biased region" description="Acidic residues" evidence="8">
    <location>
        <begin position="536"/>
        <end position="548"/>
    </location>
</feature>
<comment type="subcellular location">
    <subcellularLocation>
        <location evidence="1">Membrane</location>
        <topology evidence="1">Multi-pass membrane protein</topology>
    </subcellularLocation>
</comment>
<dbReference type="PANTHER" id="PTHR23506">
    <property type="entry name" value="GH10249P"/>
    <property type="match status" value="1"/>
</dbReference>
<dbReference type="GO" id="GO:0015842">
    <property type="term" value="P:aminergic neurotransmitter loading into synaptic vesicle"/>
    <property type="evidence" value="ECO:0007669"/>
    <property type="project" value="TreeGrafter"/>
</dbReference>
<evidence type="ECO:0000256" key="3">
    <source>
        <dbReference type="ARBA" id="ARBA00022448"/>
    </source>
</evidence>
<dbReference type="InterPro" id="IPR050930">
    <property type="entry name" value="MFS_Vesicular_Transporter"/>
</dbReference>
<dbReference type="FunFam" id="1.20.1250.20:FF:000116">
    <property type="entry name" value="synaptic vesicular amine transporter isoform X2"/>
    <property type="match status" value="1"/>
</dbReference>
<evidence type="ECO:0000313" key="11">
    <source>
        <dbReference type="EMBL" id="NWX57829.1"/>
    </source>
</evidence>
<keyword evidence="5" id="KW-0532">Neurotransmitter transport</keyword>
<feature type="transmembrane region" description="Helical" evidence="9">
    <location>
        <begin position="479"/>
        <end position="501"/>
    </location>
</feature>
<gene>
    <name evidence="11" type="primary">Slc18a1</name>
    <name evidence="11" type="ORF">PROCAF_R04257</name>
</gene>
<evidence type="ECO:0000256" key="7">
    <source>
        <dbReference type="ARBA" id="ARBA00023136"/>
    </source>
</evidence>
<dbReference type="SUPFAM" id="SSF103473">
    <property type="entry name" value="MFS general substrate transporter"/>
    <property type="match status" value="2"/>
</dbReference>
<feature type="transmembrane region" description="Helical" evidence="9">
    <location>
        <begin position="168"/>
        <end position="193"/>
    </location>
</feature>
<keyword evidence="6 9" id="KW-1133">Transmembrane helix</keyword>
<reference evidence="11 12" key="1">
    <citation type="submission" date="2019-09" db="EMBL/GenBank/DDBJ databases">
        <title>Bird 10,000 Genomes (B10K) Project - Family phase.</title>
        <authorList>
            <person name="Zhang G."/>
        </authorList>
    </citation>
    <scope>NUCLEOTIDE SEQUENCE [LARGE SCALE GENOMIC DNA]</scope>
    <source>
        <strain evidence="11">B10K-UC-030-53</strain>
    </source>
</reference>
<feature type="domain" description="Major facilitator superfamily (MFS) profile" evidence="10">
    <location>
        <begin position="24"/>
        <end position="506"/>
    </location>
</feature>
<feature type="transmembrane region" description="Helical" evidence="9">
    <location>
        <begin position="363"/>
        <end position="382"/>
    </location>
</feature>
<dbReference type="Pfam" id="PF07690">
    <property type="entry name" value="MFS_1"/>
    <property type="match status" value="2"/>
</dbReference>
<feature type="transmembrane region" description="Helical" evidence="9">
    <location>
        <begin position="388"/>
        <end position="408"/>
    </location>
</feature>
<accession>A0A7K6XFC9</accession>
<comment type="caution">
    <text evidence="11">The sequence shown here is derived from an EMBL/GenBank/DDBJ whole genome shotgun (WGS) entry which is preliminary data.</text>
</comment>
<evidence type="ECO:0000256" key="8">
    <source>
        <dbReference type="SAM" id="MobiDB-lite"/>
    </source>
</evidence>
<feature type="non-terminal residue" evidence="11">
    <location>
        <position position="1"/>
    </location>
</feature>
<evidence type="ECO:0000256" key="9">
    <source>
        <dbReference type="SAM" id="Phobius"/>
    </source>
</evidence>
<dbReference type="InterPro" id="IPR001958">
    <property type="entry name" value="Tet-R_TetA/multi-R_MdtG-like"/>
</dbReference>
<dbReference type="CDD" id="cd17384">
    <property type="entry name" value="MFS_SLC18A1_2_VAT1_2"/>
    <property type="match status" value="1"/>
</dbReference>
<keyword evidence="12" id="KW-1185">Reference proteome</keyword>
<dbReference type="AlphaFoldDB" id="A0A7K6XFC9"/>
<feature type="region of interest" description="Disordered" evidence="8">
    <location>
        <begin position="522"/>
        <end position="548"/>
    </location>
</feature>
<dbReference type="Proteomes" id="UP000587587">
    <property type="component" value="Unassembled WGS sequence"/>
</dbReference>
<proteinExistence type="inferred from homology"/>
<dbReference type="GO" id="GO:0042910">
    <property type="term" value="F:xenobiotic transmembrane transporter activity"/>
    <property type="evidence" value="ECO:0007669"/>
    <property type="project" value="InterPro"/>
</dbReference>
<organism evidence="11 12">
    <name type="scientific">Promerops cafer</name>
    <name type="common">Cape sugarbird</name>
    <dbReference type="NCBI Taxonomy" id="254652"/>
    <lineage>
        <taxon>Eukaryota</taxon>
        <taxon>Metazoa</taxon>
        <taxon>Chordata</taxon>
        <taxon>Craniata</taxon>
        <taxon>Vertebrata</taxon>
        <taxon>Euteleostomi</taxon>
        <taxon>Archelosauria</taxon>
        <taxon>Archosauria</taxon>
        <taxon>Dinosauria</taxon>
        <taxon>Saurischia</taxon>
        <taxon>Theropoda</taxon>
        <taxon>Coelurosauria</taxon>
        <taxon>Aves</taxon>
        <taxon>Neognathae</taxon>
        <taxon>Neoaves</taxon>
        <taxon>Telluraves</taxon>
        <taxon>Australaves</taxon>
        <taxon>Passeriformes</taxon>
        <taxon>Passeroidea</taxon>
        <taxon>Nectariniidae</taxon>
        <taxon>Promerops</taxon>
    </lineage>
</organism>
<evidence type="ECO:0000256" key="4">
    <source>
        <dbReference type="ARBA" id="ARBA00022692"/>
    </source>
</evidence>
<feature type="non-terminal residue" evidence="11">
    <location>
        <position position="548"/>
    </location>
</feature>
<dbReference type="InterPro" id="IPR020846">
    <property type="entry name" value="MFS_dom"/>
</dbReference>
<dbReference type="GO" id="GO:0005335">
    <property type="term" value="F:serotonin:sodium:chloride symporter activity"/>
    <property type="evidence" value="ECO:0007669"/>
    <property type="project" value="TreeGrafter"/>
</dbReference>
<dbReference type="EMBL" id="VZSE01005676">
    <property type="protein sequence ID" value="NWX57829.1"/>
    <property type="molecule type" value="Genomic_DNA"/>
</dbReference>
<comment type="similarity">
    <text evidence="2">Belongs to the major facilitator superfamily. Vesicular transporter family.</text>
</comment>
<protein>
    <submittedName>
        <fullName evidence="11">VMAT1 protein</fullName>
    </submittedName>
</protein>
<dbReference type="Gene3D" id="1.20.1250.20">
    <property type="entry name" value="MFS general substrate transporter like domains"/>
    <property type="match status" value="2"/>
</dbReference>
<evidence type="ECO:0000313" key="12">
    <source>
        <dbReference type="Proteomes" id="UP000587587"/>
    </source>
</evidence>
<dbReference type="GO" id="GO:0030672">
    <property type="term" value="C:synaptic vesicle membrane"/>
    <property type="evidence" value="ECO:0007669"/>
    <property type="project" value="TreeGrafter"/>
</dbReference>
<evidence type="ECO:0000256" key="2">
    <source>
        <dbReference type="ARBA" id="ARBA00006829"/>
    </source>
</evidence>
<feature type="region of interest" description="Disordered" evidence="8">
    <location>
        <begin position="97"/>
        <end position="119"/>
    </location>
</feature>
<feature type="transmembrane region" description="Helical" evidence="9">
    <location>
        <begin position="228"/>
        <end position="248"/>
    </location>
</feature>